<dbReference type="EMBL" id="JAIVGD010000005">
    <property type="protein sequence ID" value="KAH0773588.1"/>
    <property type="molecule type" value="Genomic_DNA"/>
</dbReference>
<dbReference type="InterPro" id="IPR043502">
    <property type="entry name" value="DNA/RNA_pol_sf"/>
</dbReference>
<dbReference type="PANTHER" id="PTHR33710">
    <property type="entry name" value="BNAC02G09200D PROTEIN"/>
    <property type="match status" value="1"/>
</dbReference>
<evidence type="ECO:0000313" key="3">
    <source>
        <dbReference type="EMBL" id="KAH0773588.1"/>
    </source>
</evidence>
<dbReference type="SUPFAM" id="SSF56219">
    <property type="entry name" value="DNase I-like"/>
    <property type="match status" value="1"/>
</dbReference>
<proteinExistence type="predicted"/>
<keyword evidence="4" id="KW-1185">Reference proteome</keyword>
<feature type="region of interest" description="Disordered" evidence="1">
    <location>
        <begin position="160"/>
        <end position="186"/>
    </location>
</feature>
<dbReference type="Gene3D" id="3.60.10.10">
    <property type="entry name" value="Endonuclease/exonuclease/phosphatase"/>
    <property type="match status" value="1"/>
</dbReference>
<evidence type="ECO:0000259" key="2">
    <source>
        <dbReference type="Pfam" id="PF03372"/>
    </source>
</evidence>
<evidence type="ECO:0000313" key="4">
    <source>
        <dbReference type="Proteomes" id="UP000826656"/>
    </source>
</evidence>
<organism evidence="3 4">
    <name type="scientific">Solanum tuberosum</name>
    <name type="common">Potato</name>
    <dbReference type="NCBI Taxonomy" id="4113"/>
    <lineage>
        <taxon>Eukaryota</taxon>
        <taxon>Viridiplantae</taxon>
        <taxon>Streptophyta</taxon>
        <taxon>Embryophyta</taxon>
        <taxon>Tracheophyta</taxon>
        <taxon>Spermatophyta</taxon>
        <taxon>Magnoliopsida</taxon>
        <taxon>eudicotyledons</taxon>
        <taxon>Gunneridae</taxon>
        <taxon>Pentapetalae</taxon>
        <taxon>asterids</taxon>
        <taxon>lamiids</taxon>
        <taxon>Solanales</taxon>
        <taxon>Solanaceae</taxon>
        <taxon>Solanoideae</taxon>
        <taxon>Solaneae</taxon>
        <taxon>Solanum</taxon>
    </lineage>
</organism>
<protein>
    <recommendedName>
        <fullName evidence="2">Endonuclease/exonuclease/phosphatase domain-containing protein</fullName>
    </recommendedName>
</protein>
<dbReference type="SUPFAM" id="SSF56672">
    <property type="entry name" value="DNA/RNA polymerases"/>
    <property type="match status" value="1"/>
</dbReference>
<feature type="compositionally biased region" description="Polar residues" evidence="1">
    <location>
        <begin position="1"/>
        <end position="10"/>
    </location>
</feature>
<feature type="domain" description="Endonuclease/exonuclease/phosphatase" evidence="2">
    <location>
        <begin position="201"/>
        <end position="321"/>
    </location>
</feature>
<name>A0ABQ7VYK5_SOLTU</name>
<dbReference type="InterPro" id="IPR005135">
    <property type="entry name" value="Endo/exonuclease/phosphatase"/>
</dbReference>
<sequence>MESQASSARFQTIAEDERDESNSTSVQLEPYETGSYQAARRIQFSEEDSSSQPTPLEKPASEGNMEVKQGLPVGYWSSDVLSKVTSATGKPLYTDSFTATMAIISYTRVLVETNVEGKQAEEKEKEPQFQGVKKKKCRYKIQEAPQPRYDWKATGNIVQTRPVASKPDKEEGKGVNSDPASSGQGSWISWGHSQPSMIISTWNIRGLNQPLKKKELRHFLKKNKVDVIGVVETRVKVHKAGNILQKMVTDWKHCLNYPMAYNGRVWLLWKDHIQVHTLVVHEQLIHCKISDTTSPFSVYFIVVYPKNESQQREDLWRDWGLGSPVMPKETQALQDWIDTLQLTTLKQRGWHFTFCNKHHNVDQVYSKIDWVLGNFQWIMDYGHIEAEFLNPGVSNHSPILIQEPARVEEEFISFFSSLMGTATEDLPSPNVEVIWKGPCLSYQQRCLLIVPFIDKEIIEAMEGMAKDKTPGIDGFPVEFFMQHWSTVKDDFINVAKEFFSTRKLLKVVSGTSITLVPKIATPTQVKDYRPIACCSTVYKIITKVLTNRIRPVIGKIVSPSQFVSI</sequence>
<dbReference type="InterPro" id="IPR036691">
    <property type="entry name" value="Endo/exonu/phosph_ase_sf"/>
</dbReference>
<feature type="region of interest" description="Disordered" evidence="1">
    <location>
        <begin position="1"/>
        <end position="64"/>
    </location>
</feature>
<accession>A0ABQ7VYK5</accession>
<comment type="caution">
    <text evidence="3">The sequence shown here is derived from an EMBL/GenBank/DDBJ whole genome shotgun (WGS) entry which is preliminary data.</text>
</comment>
<dbReference type="Proteomes" id="UP000826656">
    <property type="component" value="Unassembled WGS sequence"/>
</dbReference>
<dbReference type="Pfam" id="PF03372">
    <property type="entry name" value="Exo_endo_phos"/>
    <property type="match status" value="1"/>
</dbReference>
<reference evidence="3 4" key="1">
    <citation type="journal article" date="2021" name="bioRxiv">
        <title>Chromosome-scale and haplotype-resolved genome assembly of a tetraploid potato cultivar.</title>
        <authorList>
            <person name="Sun H."/>
            <person name="Jiao W.-B."/>
            <person name="Krause K."/>
            <person name="Campoy J.A."/>
            <person name="Goel M."/>
            <person name="Folz-Donahue K."/>
            <person name="Kukat C."/>
            <person name="Huettel B."/>
            <person name="Schneeberger K."/>
        </authorList>
    </citation>
    <scope>NUCLEOTIDE SEQUENCE [LARGE SCALE GENOMIC DNA]</scope>
    <source>
        <strain evidence="3">SolTubOtavaFocal</strain>
        <tissue evidence="3">Leaves</tissue>
    </source>
</reference>
<dbReference type="PANTHER" id="PTHR33710:SF82">
    <property type="match status" value="1"/>
</dbReference>
<gene>
    <name evidence="3" type="ORF">KY290_010725</name>
</gene>
<evidence type="ECO:0000256" key="1">
    <source>
        <dbReference type="SAM" id="MobiDB-lite"/>
    </source>
</evidence>